<name>A0A2C9EMG0_PSEPH</name>
<dbReference type="HOGENOM" id="CLU_2289182_0_0_6"/>
<accession>A0A2C9EMG0</accession>
<gene>
    <name evidence="1" type="ORF">PFLCHA0_c30090</name>
</gene>
<reference evidence="2" key="1">
    <citation type="journal article" date="2014" name="Genome Announc.">
        <title>Full-genome sequence of the plant growth-promoting bacterium Pseudomonas protegens CHA0.</title>
        <authorList>
            <person name="Jousset A."/>
            <person name="Schuldes J."/>
            <person name="Keel C."/>
            <person name="Maurhofer M."/>
            <person name="Daniel R."/>
            <person name="Scheu S."/>
            <person name="Thuermer A."/>
        </authorList>
    </citation>
    <scope>NUCLEOTIDE SEQUENCE [LARGE SCALE GENOMIC DNA]</scope>
    <source>
        <strain evidence="2">DSM 19095 / LMG 27888 / CFBP 6595 / CHA0</strain>
    </source>
</reference>
<sequence length="101" mass="11800">MKKKYSDYLKPDFHSIKLTHSDGVVYLESVRYRHSGLKDEIIERTDLSFIDGSTSEMFPASRSPMDNARLFVHQLDEYSMIHCTDLFTHEACMDIAQRHKS</sequence>
<organism evidence="1 2">
    <name type="scientific">Pseudomonas protegens (strain DSM 19095 / LMG 27888 / CFBP 6595 / CHA0)</name>
    <dbReference type="NCBI Taxonomy" id="1124983"/>
    <lineage>
        <taxon>Bacteria</taxon>
        <taxon>Pseudomonadati</taxon>
        <taxon>Pseudomonadota</taxon>
        <taxon>Gammaproteobacteria</taxon>
        <taxon>Pseudomonadales</taxon>
        <taxon>Pseudomonadaceae</taxon>
        <taxon>Pseudomonas</taxon>
    </lineage>
</organism>
<dbReference type="KEGG" id="pprc:PFLCHA0_c30090"/>
<dbReference type="EMBL" id="CP003190">
    <property type="protein sequence ID" value="AGL84779.1"/>
    <property type="molecule type" value="Genomic_DNA"/>
</dbReference>
<protein>
    <submittedName>
        <fullName evidence="1">Uncharacterized protein</fullName>
    </submittedName>
</protein>
<dbReference type="AlphaFoldDB" id="A0A2C9EMG0"/>
<dbReference type="Proteomes" id="UP000013940">
    <property type="component" value="Chromosome"/>
</dbReference>
<evidence type="ECO:0000313" key="2">
    <source>
        <dbReference type="Proteomes" id="UP000013940"/>
    </source>
</evidence>
<proteinExistence type="predicted"/>
<evidence type="ECO:0000313" key="1">
    <source>
        <dbReference type="EMBL" id="AGL84779.1"/>
    </source>
</evidence>